<evidence type="ECO:0000256" key="6">
    <source>
        <dbReference type="ARBA" id="ARBA00047615"/>
    </source>
</evidence>
<evidence type="ECO:0000256" key="7">
    <source>
        <dbReference type="ARBA" id="ARBA00048478"/>
    </source>
</evidence>
<dbReference type="InterPro" id="IPR027417">
    <property type="entry name" value="P-loop_NTPase"/>
</dbReference>
<keyword evidence="3 8" id="KW-0547">Nucleotide-binding</keyword>
<feature type="domain" description="Cytidylate kinase" evidence="9">
    <location>
        <begin position="32"/>
        <end position="252"/>
    </location>
</feature>
<dbReference type="NCBIfam" id="TIGR00017">
    <property type="entry name" value="cmk"/>
    <property type="match status" value="1"/>
</dbReference>
<dbReference type="RefSeq" id="WP_021814999.1">
    <property type="nucleotide sequence ID" value="NZ_AUSW01000034.1"/>
</dbReference>
<dbReference type="EMBL" id="AUSW01000034">
    <property type="protein sequence ID" value="ERL55034.1"/>
    <property type="molecule type" value="Genomic_DNA"/>
</dbReference>
<dbReference type="STRING" id="1354303.M917_2380"/>
<keyword evidence="8" id="KW-0963">Cytoplasm</keyword>
<evidence type="ECO:0000313" key="11">
    <source>
        <dbReference type="Proteomes" id="UP000016761"/>
    </source>
</evidence>
<reference evidence="10 11" key="1">
    <citation type="journal article" date="2013" name="Genome Announc.">
        <title>Draft Genome Sequence of Psychrobacter aquaticus Strain CMS 56T, Isolated from a Cyanobacterial Mat Sample Collected from Water Bodies in the McMurdo Dry Valley Region of Antarctica.</title>
        <authorList>
            <person name="Reddy G.S."/>
            <person name="Ara S."/>
            <person name="Singh A."/>
            <person name="Kumar Pinnaka A."/>
            <person name="Shivaji S."/>
        </authorList>
    </citation>
    <scope>NUCLEOTIDE SEQUENCE [LARGE SCALE GENOMIC DNA]</scope>
    <source>
        <strain evidence="10 11">CMS 56</strain>
    </source>
</reference>
<comment type="subcellular location">
    <subcellularLocation>
        <location evidence="8">Cytoplasm</location>
    </subcellularLocation>
</comment>
<evidence type="ECO:0000256" key="5">
    <source>
        <dbReference type="ARBA" id="ARBA00022840"/>
    </source>
</evidence>
<comment type="catalytic activity">
    <reaction evidence="7 8">
        <text>CMP + ATP = CDP + ADP</text>
        <dbReference type="Rhea" id="RHEA:11600"/>
        <dbReference type="ChEBI" id="CHEBI:30616"/>
        <dbReference type="ChEBI" id="CHEBI:58069"/>
        <dbReference type="ChEBI" id="CHEBI:60377"/>
        <dbReference type="ChEBI" id="CHEBI:456216"/>
        <dbReference type="EC" id="2.7.4.25"/>
    </reaction>
</comment>
<comment type="caution">
    <text evidence="10">The sequence shown here is derived from an EMBL/GenBank/DDBJ whole genome shotgun (WGS) entry which is preliminary data.</text>
</comment>
<keyword evidence="4 8" id="KW-0418">Kinase</keyword>
<dbReference type="InterPro" id="IPR011994">
    <property type="entry name" value="Cytidylate_kinase_dom"/>
</dbReference>
<evidence type="ECO:0000313" key="10">
    <source>
        <dbReference type="EMBL" id="ERL55034.1"/>
    </source>
</evidence>
<evidence type="ECO:0000256" key="4">
    <source>
        <dbReference type="ARBA" id="ARBA00022777"/>
    </source>
</evidence>
<keyword evidence="5 8" id="KW-0067">ATP-binding</keyword>
<dbReference type="GO" id="GO:0006220">
    <property type="term" value="P:pyrimidine nucleotide metabolic process"/>
    <property type="evidence" value="ECO:0007669"/>
    <property type="project" value="UniProtKB-UniRule"/>
</dbReference>
<evidence type="ECO:0000256" key="1">
    <source>
        <dbReference type="ARBA" id="ARBA00009427"/>
    </source>
</evidence>
<dbReference type="Pfam" id="PF02224">
    <property type="entry name" value="Cytidylate_kin"/>
    <property type="match status" value="1"/>
</dbReference>
<dbReference type="GO" id="GO:0036430">
    <property type="term" value="F:CMP kinase activity"/>
    <property type="evidence" value="ECO:0007669"/>
    <property type="project" value="RHEA"/>
</dbReference>
<organism evidence="10 11">
    <name type="scientific">Psychrobacter aquaticus CMS 56</name>
    <dbReference type="NCBI Taxonomy" id="1354303"/>
    <lineage>
        <taxon>Bacteria</taxon>
        <taxon>Pseudomonadati</taxon>
        <taxon>Pseudomonadota</taxon>
        <taxon>Gammaproteobacteria</taxon>
        <taxon>Moraxellales</taxon>
        <taxon>Moraxellaceae</taxon>
        <taxon>Psychrobacter</taxon>
    </lineage>
</organism>
<comment type="similarity">
    <text evidence="1 8">Belongs to the cytidylate kinase family. Type 1 subfamily.</text>
</comment>
<dbReference type="OrthoDB" id="9807434at2"/>
<gene>
    <name evidence="8" type="primary">cmk</name>
    <name evidence="10" type="ORF">M917_2380</name>
</gene>
<evidence type="ECO:0000259" key="9">
    <source>
        <dbReference type="Pfam" id="PF02224"/>
    </source>
</evidence>
<evidence type="ECO:0000256" key="2">
    <source>
        <dbReference type="ARBA" id="ARBA00022679"/>
    </source>
</evidence>
<dbReference type="GO" id="GO:0005737">
    <property type="term" value="C:cytoplasm"/>
    <property type="evidence" value="ECO:0007669"/>
    <property type="project" value="UniProtKB-SubCell"/>
</dbReference>
<protein>
    <recommendedName>
        <fullName evidence="8">Cytidylate kinase</fullName>
        <shortName evidence="8">CK</shortName>
        <ecNumber evidence="8">2.7.4.25</ecNumber>
    </recommendedName>
    <alternativeName>
        <fullName evidence="8">Cytidine monophosphate kinase</fullName>
        <shortName evidence="8">CMP kinase</shortName>
    </alternativeName>
</protein>
<dbReference type="PATRIC" id="fig|1354303.4.peg.2345"/>
<dbReference type="HAMAP" id="MF_00238">
    <property type="entry name" value="Cytidyl_kinase_type1"/>
    <property type="match status" value="1"/>
</dbReference>
<dbReference type="CDD" id="cd02020">
    <property type="entry name" value="CMPK"/>
    <property type="match status" value="1"/>
</dbReference>
<sequence>MTVCTPDDLFKSSDTLLNSDNDQALPLRYPVICIDGPSGAGKGTVTWRLAQALGYQLLDSGALYRIVGLKAFEAGLISADVSQAIDEMAVLALTKSLDIAFVPNNESGCVDIIVNGEAVGEQVRNETVGGYASQVAVFPKVRQALLKLQQDMATRSGLVADGRDMGTVVFPDADVKVFLTASAEARAKRRVMQLVNAGQIADFETILATIKARDDRDENRATAPSKPAKDALLLDSSTLDADMVYEQIKKHCQEKGIVFIH</sequence>
<dbReference type="Proteomes" id="UP000016761">
    <property type="component" value="Unassembled WGS sequence"/>
</dbReference>
<dbReference type="SUPFAM" id="SSF52540">
    <property type="entry name" value="P-loop containing nucleoside triphosphate hydrolases"/>
    <property type="match status" value="1"/>
</dbReference>
<dbReference type="GO" id="GO:0005524">
    <property type="term" value="F:ATP binding"/>
    <property type="evidence" value="ECO:0007669"/>
    <property type="project" value="UniProtKB-UniRule"/>
</dbReference>
<dbReference type="EC" id="2.7.4.25" evidence="8"/>
<keyword evidence="11" id="KW-1185">Reference proteome</keyword>
<dbReference type="eggNOG" id="COG0283">
    <property type="taxonomic scope" value="Bacteria"/>
</dbReference>
<dbReference type="InterPro" id="IPR003136">
    <property type="entry name" value="Cytidylate_kin"/>
</dbReference>
<evidence type="ECO:0000256" key="3">
    <source>
        <dbReference type="ARBA" id="ARBA00022741"/>
    </source>
</evidence>
<proteinExistence type="inferred from homology"/>
<feature type="binding site" evidence="8">
    <location>
        <begin position="36"/>
        <end position="44"/>
    </location>
    <ligand>
        <name>ATP</name>
        <dbReference type="ChEBI" id="CHEBI:30616"/>
    </ligand>
</feature>
<comment type="catalytic activity">
    <reaction evidence="6 8">
        <text>dCMP + ATP = dCDP + ADP</text>
        <dbReference type="Rhea" id="RHEA:25094"/>
        <dbReference type="ChEBI" id="CHEBI:30616"/>
        <dbReference type="ChEBI" id="CHEBI:57566"/>
        <dbReference type="ChEBI" id="CHEBI:58593"/>
        <dbReference type="ChEBI" id="CHEBI:456216"/>
        <dbReference type="EC" id="2.7.4.25"/>
    </reaction>
</comment>
<keyword evidence="2 8" id="KW-0808">Transferase</keyword>
<accession>U4T8J4</accession>
<evidence type="ECO:0000256" key="8">
    <source>
        <dbReference type="HAMAP-Rule" id="MF_00238"/>
    </source>
</evidence>
<name>U4T8J4_9GAMM</name>
<dbReference type="Gene3D" id="3.40.50.300">
    <property type="entry name" value="P-loop containing nucleotide triphosphate hydrolases"/>
    <property type="match status" value="1"/>
</dbReference>
<dbReference type="AlphaFoldDB" id="U4T8J4"/>
<dbReference type="GO" id="GO:0036431">
    <property type="term" value="F:dCMP kinase activity"/>
    <property type="evidence" value="ECO:0007669"/>
    <property type="project" value="InterPro"/>
</dbReference>